<accession>Q5TY72</accession>
<reference evidence="2" key="2">
    <citation type="submission" date="2002-03" db="EMBL/GenBank/DDBJ databases">
        <authorList>
            <consortium name="The Anopheles Genome Sequencing Consortium"/>
        </authorList>
    </citation>
    <scope>NUCLEOTIDE SEQUENCE</scope>
    <source>
        <strain evidence="2">PEST</strain>
    </source>
</reference>
<protein>
    <submittedName>
        <fullName evidence="2">AGAP012570-PA</fullName>
    </submittedName>
</protein>
<evidence type="ECO:0000313" key="3">
    <source>
        <dbReference type="EnsemblMetazoa" id="AGAP012570-PA"/>
    </source>
</evidence>
<organism evidence="2">
    <name type="scientific">Anopheles gambiae</name>
    <name type="common">African malaria mosquito</name>
    <dbReference type="NCBI Taxonomy" id="7165"/>
    <lineage>
        <taxon>Eukaryota</taxon>
        <taxon>Metazoa</taxon>
        <taxon>Ecdysozoa</taxon>
        <taxon>Arthropoda</taxon>
        <taxon>Hexapoda</taxon>
        <taxon>Insecta</taxon>
        <taxon>Pterygota</taxon>
        <taxon>Neoptera</taxon>
        <taxon>Endopterygota</taxon>
        <taxon>Diptera</taxon>
        <taxon>Nematocera</taxon>
        <taxon>Culicoidea</taxon>
        <taxon>Culicidae</taxon>
        <taxon>Anophelinae</taxon>
        <taxon>Anopheles</taxon>
    </lineage>
</organism>
<dbReference type="EMBL" id="AAAB01003496">
    <property type="protein sequence ID" value="EAL42324.2"/>
    <property type="molecule type" value="Genomic_DNA"/>
</dbReference>
<keyword evidence="4" id="KW-1185">Reference proteome</keyword>
<sequence length="96" mass="10147">MAFNRISPNAPFTTSGTSPARDGSSHPTFPEPIQETSSVTIYFTVGPTISSTCASRTSTSKEYDPATRTQPAITWSFLILSRAIASTRCTVVAGAS</sequence>
<feature type="compositionally biased region" description="Polar residues" evidence="1">
    <location>
        <begin position="1"/>
        <end position="18"/>
    </location>
</feature>
<proteinExistence type="predicted"/>
<dbReference type="PaxDb" id="7165-AGAP012570-PA"/>
<dbReference type="EnsemblMetazoa" id="AGAP012570-RA">
    <property type="protein sequence ID" value="AGAP012570-PA"/>
    <property type="gene ID" value="AGAP012570"/>
</dbReference>
<dbReference type="HOGENOM" id="CLU_2361440_0_0_1"/>
<dbReference type="Proteomes" id="UP000007062">
    <property type="component" value="Unassembled WGS sequence"/>
</dbReference>
<gene>
    <name evidence="2" type="ORF">AgaP_AGAP012570</name>
</gene>
<reference evidence="3" key="6">
    <citation type="submission" date="2021-01" db="UniProtKB">
        <authorList>
            <consortium name="EnsemblMetazoa"/>
        </authorList>
    </citation>
    <scope>IDENTIFICATION</scope>
    <source>
        <strain evidence="3">PEST</strain>
    </source>
</reference>
<reference evidence="2 4" key="1">
    <citation type="journal article" date="2002" name="Science">
        <title>The genome sequence of the malaria mosquito Anopheles gambiae.</title>
        <authorList>
            <person name="Holt R.A."/>
            <person name="Subramanian G.M."/>
            <person name="Halpern A."/>
            <person name="Sutton G.G."/>
            <person name="Charlab R."/>
            <person name="Nusskern D.R."/>
            <person name="Wincker P."/>
            <person name="Clark A.G."/>
            <person name="Ribeiro J.M."/>
            <person name="Wides R."/>
            <person name="Salzberg S.L."/>
            <person name="Loftus B."/>
            <person name="Yandell M."/>
            <person name="Majoros W.H."/>
            <person name="Rusch D.B."/>
            <person name="Lai Z."/>
            <person name="Kraft C.L."/>
            <person name="Abril J.F."/>
            <person name="Anthouard V."/>
            <person name="Arensburger P."/>
            <person name="Atkinson P.W."/>
            <person name="Baden H."/>
            <person name="de Berardinis V."/>
            <person name="Baldwin D."/>
            <person name="Benes V."/>
            <person name="Biedler J."/>
            <person name="Blass C."/>
            <person name="Bolanos R."/>
            <person name="Boscus D."/>
            <person name="Barnstead M."/>
            <person name="Cai S."/>
            <person name="Center A."/>
            <person name="Chaturverdi K."/>
            <person name="Christophides G.K."/>
            <person name="Chrystal M.A."/>
            <person name="Clamp M."/>
            <person name="Cravchik A."/>
            <person name="Curwen V."/>
            <person name="Dana A."/>
            <person name="Delcher A."/>
            <person name="Dew I."/>
            <person name="Evans C.A."/>
            <person name="Flanigan M."/>
            <person name="Grundschober-Freimoser A."/>
            <person name="Friedli L."/>
            <person name="Gu Z."/>
            <person name="Guan P."/>
            <person name="Guigo R."/>
            <person name="Hillenmeyer M.E."/>
            <person name="Hladun S.L."/>
            <person name="Hogan J.R."/>
            <person name="Hong Y.S."/>
            <person name="Hoover J."/>
            <person name="Jaillon O."/>
            <person name="Ke Z."/>
            <person name="Kodira C."/>
            <person name="Kokoza E."/>
            <person name="Koutsos A."/>
            <person name="Letunic I."/>
            <person name="Levitsky A."/>
            <person name="Liang Y."/>
            <person name="Lin J.J."/>
            <person name="Lobo N.F."/>
            <person name="Lopez J.R."/>
            <person name="Malek J.A."/>
            <person name="McIntosh T.C."/>
            <person name="Meister S."/>
            <person name="Miller J."/>
            <person name="Mobarry C."/>
            <person name="Mongin E."/>
            <person name="Murphy S.D."/>
            <person name="O'Brochta D.A."/>
            <person name="Pfannkoch C."/>
            <person name="Qi R."/>
            <person name="Regier M.A."/>
            <person name="Remington K."/>
            <person name="Shao H."/>
            <person name="Sharakhova M.V."/>
            <person name="Sitter C.D."/>
            <person name="Shetty J."/>
            <person name="Smith T.J."/>
            <person name="Strong R."/>
            <person name="Sun J."/>
            <person name="Thomasova D."/>
            <person name="Ton L.Q."/>
            <person name="Topalis P."/>
            <person name="Tu Z."/>
            <person name="Unger M.F."/>
            <person name="Walenz B."/>
            <person name="Wang A."/>
            <person name="Wang J."/>
            <person name="Wang M."/>
            <person name="Wang X."/>
            <person name="Woodford K.J."/>
            <person name="Wortman J.R."/>
            <person name="Wu M."/>
            <person name="Yao A."/>
            <person name="Zdobnov E.M."/>
            <person name="Zhang H."/>
            <person name="Zhao Q."/>
            <person name="Zhao S."/>
            <person name="Zhu S.C."/>
            <person name="Zhimulev I."/>
            <person name="Coluzzi M."/>
            <person name="della Torre A."/>
            <person name="Roth C.W."/>
            <person name="Louis C."/>
            <person name="Kalush F."/>
            <person name="Mural R.J."/>
            <person name="Myers E.W."/>
            <person name="Adams M.D."/>
            <person name="Smith H.O."/>
            <person name="Broder S."/>
            <person name="Gardner M.J."/>
            <person name="Fraser C.M."/>
            <person name="Birney E."/>
            <person name="Bork P."/>
            <person name="Brey P.T."/>
            <person name="Venter J.C."/>
            <person name="Weissenbach J."/>
            <person name="Kafatos F.C."/>
            <person name="Collins F.H."/>
            <person name="Hoffman S.L."/>
        </authorList>
    </citation>
    <scope>NUCLEOTIDE SEQUENCE [LARGE SCALE GENOMIC DNA]</scope>
    <source>
        <strain evidence="2 4">PEST</strain>
    </source>
</reference>
<reference evidence="2 4" key="4">
    <citation type="journal article" date="2007" name="Genome Biol.">
        <title>Update of the Anopheles gambiae PEST genome assembly.</title>
        <authorList>
            <person name="Sharakhova M.V."/>
            <person name="Hammond M.P."/>
            <person name="Lobo N.F."/>
            <person name="Krzywinski J."/>
            <person name="Unger M.F."/>
            <person name="Hillenmeyer M.E."/>
            <person name="Bruggner R.V."/>
            <person name="Birney E."/>
            <person name="Collins F.H."/>
        </authorList>
    </citation>
    <scope>NUCLEOTIDE SEQUENCE [LARGE SCALE GENOMIC DNA]</scope>
    <source>
        <strain evidence="2 4">PEST</strain>
    </source>
</reference>
<evidence type="ECO:0000313" key="2">
    <source>
        <dbReference type="EMBL" id="EAL42324.2"/>
    </source>
</evidence>
<dbReference type="AlphaFoldDB" id="Q5TY72"/>
<reference evidence="2 4" key="3">
    <citation type="journal article" date="2004" name="Trends Parasitol.">
        <title>The Anopheles gambiae genome: an update.</title>
        <authorList>
            <person name="Mongin E."/>
            <person name="Louis C."/>
            <person name="Holt R.A."/>
            <person name="Birney E."/>
            <person name="Collins F.H."/>
        </authorList>
    </citation>
    <scope>NUCLEOTIDE SEQUENCE [LARGE SCALE GENOMIC DNA]</scope>
    <source>
        <strain evidence="2 4">PEST</strain>
    </source>
</reference>
<evidence type="ECO:0000313" key="4">
    <source>
        <dbReference type="Proteomes" id="UP000007062"/>
    </source>
</evidence>
<dbReference type="VEuPathDB" id="VectorBase:AGAP012570"/>
<feature type="region of interest" description="Disordered" evidence="1">
    <location>
        <begin position="1"/>
        <end position="35"/>
    </location>
</feature>
<evidence type="ECO:0000256" key="1">
    <source>
        <dbReference type="SAM" id="MobiDB-lite"/>
    </source>
</evidence>
<name>Q5TY72_ANOGA</name>
<reference evidence="2" key="5">
    <citation type="submission" date="2011-05" db="EMBL/GenBank/DDBJ databases">
        <authorList>
            <consortium name="VectorBase"/>
        </authorList>
    </citation>
    <scope>NUCLEOTIDE SEQUENCE</scope>
    <source>
        <strain evidence="2">PEST</strain>
    </source>
</reference>